<dbReference type="InterPro" id="IPR036812">
    <property type="entry name" value="NAD(P)_OxRdtase_dom_sf"/>
</dbReference>
<dbReference type="eggNOG" id="COG0667">
    <property type="taxonomic scope" value="Bacteria"/>
</dbReference>
<dbReference type="KEGG" id="ams:AMIS_48040"/>
<dbReference type="PANTHER" id="PTHR43364:SF6">
    <property type="entry name" value="OXIDOREDUCTASE-RELATED"/>
    <property type="match status" value="1"/>
</dbReference>
<dbReference type="PATRIC" id="fig|512565.3.peg.4791"/>
<feature type="domain" description="NADP-dependent oxidoreductase" evidence="1">
    <location>
        <begin position="3"/>
        <end position="304"/>
    </location>
</feature>
<sequence length="305" mass="32886">MTIVLGALAFGTRIDEAQSFDLLDQYLDLGGEWIDTADNYAFWLHPSRLGGQSETVIGRWLSKRPGARARVRISTKGGAMGFPDNADGLSAGALTAAFAASLERLQTDRVDLYWAHIEDRSVPLLETVTTLGGFVADGRAARLGVSNHPSWRVALARHLASGHGLTGYSAIQLRWSYLQPLPGVGLPQSAHVHAGPETFDFLRAHEDVELWAYNTLLDGGYTRADRPLPDAYDHPGTARRLAVLDEVAAETGATRNQVVLSWLSGGPLPILPIVGMTTAAQVTEAMGARDVVLTAEQRARLDRAA</sequence>
<dbReference type="InterPro" id="IPR023210">
    <property type="entry name" value="NADP_OxRdtase_dom"/>
</dbReference>
<dbReference type="PANTHER" id="PTHR43364">
    <property type="entry name" value="NADH-SPECIFIC METHYLGLYOXAL REDUCTASE-RELATED"/>
    <property type="match status" value="1"/>
</dbReference>
<dbReference type="InterPro" id="IPR050523">
    <property type="entry name" value="AKR_Detox_Biosynth"/>
</dbReference>
<dbReference type="Gene3D" id="3.20.20.100">
    <property type="entry name" value="NADP-dependent oxidoreductase domain"/>
    <property type="match status" value="1"/>
</dbReference>
<evidence type="ECO:0000313" key="3">
    <source>
        <dbReference type="Proteomes" id="UP000007882"/>
    </source>
</evidence>
<name>I0HAI7_ACTM4</name>
<accession>I0HAI7</accession>
<protein>
    <submittedName>
        <fullName evidence="2">Putative aldo/keto reductase</fullName>
    </submittedName>
</protein>
<proteinExistence type="predicted"/>
<dbReference type="GO" id="GO:0005829">
    <property type="term" value="C:cytosol"/>
    <property type="evidence" value="ECO:0007669"/>
    <property type="project" value="TreeGrafter"/>
</dbReference>
<dbReference type="AlphaFoldDB" id="I0HAI7"/>
<dbReference type="EMBL" id="AP012319">
    <property type="protein sequence ID" value="BAL90024.1"/>
    <property type="molecule type" value="Genomic_DNA"/>
</dbReference>
<dbReference type="Pfam" id="PF00248">
    <property type="entry name" value="Aldo_ket_red"/>
    <property type="match status" value="1"/>
</dbReference>
<dbReference type="Proteomes" id="UP000007882">
    <property type="component" value="Chromosome"/>
</dbReference>
<dbReference type="STRING" id="512565.AMIS_48040"/>
<keyword evidence="3" id="KW-1185">Reference proteome</keyword>
<evidence type="ECO:0000313" key="2">
    <source>
        <dbReference type="EMBL" id="BAL90024.1"/>
    </source>
</evidence>
<evidence type="ECO:0000259" key="1">
    <source>
        <dbReference type="Pfam" id="PF00248"/>
    </source>
</evidence>
<gene>
    <name evidence="2" type="ordered locus">AMIS_48040</name>
</gene>
<dbReference type="RefSeq" id="WP_014444913.1">
    <property type="nucleotide sequence ID" value="NC_017093.1"/>
</dbReference>
<reference evidence="2 3" key="1">
    <citation type="submission" date="2012-02" db="EMBL/GenBank/DDBJ databases">
        <title>Complete genome sequence of Actinoplanes missouriensis 431 (= NBRC 102363).</title>
        <authorList>
            <person name="Ohnishi Y."/>
            <person name="Ishikawa J."/>
            <person name="Sekine M."/>
            <person name="Hosoyama A."/>
            <person name="Harada T."/>
            <person name="Narita H."/>
            <person name="Hata T."/>
            <person name="Konno Y."/>
            <person name="Tutikane K."/>
            <person name="Fujita N."/>
            <person name="Horinouchi S."/>
            <person name="Hayakawa M."/>
        </authorList>
    </citation>
    <scope>NUCLEOTIDE SEQUENCE [LARGE SCALE GENOMIC DNA]</scope>
    <source>
        <strain evidence="3">ATCC 14538 / DSM 43046 / CBS 188.64 / JCM 3121 / NBRC 102363 / NCIMB 12654 / NRRL B-3342 / UNCC 431</strain>
    </source>
</reference>
<dbReference type="HOGENOM" id="CLU_023205_2_0_11"/>
<dbReference type="SUPFAM" id="SSF51430">
    <property type="entry name" value="NAD(P)-linked oxidoreductase"/>
    <property type="match status" value="1"/>
</dbReference>
<organism evidence="2 3">
    <name type="scientific">Actinoplanes missouriensis (strain ATCC 14538 / DSM 43046 / CBS 188.64 / JCM 3121 / NBRC 102363 / NCIMB 12654 / NRRL B-3342 / UNCC 431)</name>
    <dbReference type="NCBI Taxonomy" id="512565"/>
    <lineage>
        <taxon>Bacteria</taxon>
        <taxon>Bacillati</taxon>
        <taxon>Actinomycetota</taxon>
        <taxon>Actinomycetes</taxon>
        <taxon>Micromonosporales</taxon>
        <taxon>Micromonosporaceae</taxon>
        <taxon>Actinoplanes</taxon>
    </lineage>
</organism>